<dbReference type="EMBL" id="JASCZI010211536">
    <property type="protein sequence ID" value="MED6194005.1"/>
    <property type="molecule type" value="Genomic_DNA"/>
</dbReference>
<keyword evidence="2" id="KW-1185">Reference proteome</keyword>
<proteinExistence type="predicted"/>
<name>A0ABU6X9Y9_9FABA</name>
<evidence type="ECO:0000313" key="1">
    <source>
        <dbReference type="EMBL" id="MED6194005.1"/>
    </source>
</evidence>
<organism evidence="1 2">
    <name type="scientific">Stylosanthes scabra</name>
    <dbReference type="NCBI Taxonomy" id="79078"/>
    <lineage>
        <taxon>Eukaryota</taxon>
        <taxon>Viridiplantae</taxon>
        <taxon>Streptophyta</taxon>
        <taxon>Embryophyta</taxon>
        <taxon>Tracheophyta</taxon>
        <taxon>Spermatophyta</taxon>
        <taxon>Magnoliopsida</taxon>
        <taxon>eudicotyledons</taxon>
        <taxon>Gunneridae</taxon>
        <taxon>Pentapetalae</taxon>
        <taxon>rosids</taxon>
        <taxon>fabids</taxon>
        <taxon>Fabales</taxon>
        <taxon>Fabaceae</taxon>
        <taxon>Papilionoideae</taxon>
        <taxon>50 kb inversion clade</taxon>
        <taxon>dalbergioids sensu lato</taxon>
        <taxon>Dalbergieae</taxon>
        <taxon>Pterocarpus clade</taxon>
        <taxon>Stylosanthes</taxon>
    </lineage>
</organism>
<evidence type="ECO:0000313" key="2">
    <source>
        <dbReference type="Proteomes" id="UP001341840"/>
    </source>
</evidence>
<dbReference type="Proteomes" id="UP001341840">
    <property type="component" value="Unassembled WGS sequence"/>
</dbReference>
<gene>
    <name evidence="1" type="ORF">PIB30_024453</name>
</gene>
<reference evidence="1 2" key="1">
    <citation type="journal article" date="2023" name="Plants (Basel)">
        <title>Bridging the Gap: Combining Genomics and Transcriptomics Approaches to Understand Stylosanthes scabra, an Orphan Legume from the Brazilian Caatinga.</title>
        <authorList>
            <person name="Ferreira-Neto J.R.C."/>
            <person name="da Silva M.D."/>
            <person name="Binneck E."/>
            <person name="de Melo N.F."/>
            <person name="da Silva R.H."/>
            <person name="de Melo A.L.T.M."/>
            <person name="Pandolfi V."/>
            <person name="Bustamante F.O."/>
            <person name="Brasileiro-Vidal A.C."/>
            <person name="Benko-Iseppon A.M."/>
        </authorList>
    </citation>
    <scope>NUCLEOTIDE SEQUENCE [LARGE SCALE GENOMIC DNA]</scope>
    <source>
        <tissue evidence="1">Leaves</tissue>
    </source>
</reference>
<sequence>MGKGQLYPPTFLKLYKCIPDLWKIRVSPPQLKKRDIETPPLVWATSWLRKTHMWPLRFTSGHNGVQRGQVLLLSLKRRRICRHSILCLLRINDTVFCSHHHQQSPIQKRDSSQHGSPTISDQTYPLPFVLLRRFPNLTSIKPSFRGDPNALLHQHKLIAKTRNSSLTFPSKFVASSTSSSNSVYVSEGNVPYTDTCMEAKEVTARYHASHEVGLNEERTVTARGHVECDPQEQVLRRSERMRINNTRLEGYECV</sequence>
<comment type="caution">
    <text evidence="1">The sequence shown here is derived from an EMBL/GenBank/DDBJ whole genome shotgun (WGS) entry which is preliminary data.</text>
</comment>
<protein>
    <submittedName>
        <fullName evidence="1">Uncharacterized protein</fullName>
    </submittedName>
</protein>
<accession>A0ABU6X9Y9</accession>